<evidence type="ECO:0000313" key="2">
    <source>
        <dbReference type="EMBL" id="EFJ45893.1"/>
    </source>
</evidence>
<proteinExistence type="predicted"/>
<dbReference type="OrthoDB" id="539720at2759"/>
<dbReference type="Proteomes" id="UP000001058">
    <property type="component" value="Unassembled WGS sequence"/>
</dbReference>
<evidence type="ECO:0000313" key="3">
    <source>
        <dbReference type="Proteomes" id="UP000001058"/>
    </source>
</evidence>
<keyword evidence="1" id="KW-1133">Transmembrane helix</keyword>
<dbReference type="KEGG" id="vcn:VOLCADRAFT_93761"/>
<protein>
    <submittedName>
        <fullName evidence="2">Uncharacterized protein</fullName>
    </submittedName>
</protein>
<dbReference type="InParanoid" id="D8U2Z6"/>
<reference evidence="2 3" key="1">
    <citation type="journal article" date="2010" name="Science">
        <title>Genomic analysis of organismal complexity in the multicellular green alga Volvox carteri.</title>
        <authorList>
            <person name="Prochnik S.E."/>
            <person name="Umen J."/>
            <person name="Nedelcu A.M."/>
            <person name="Hallmann A."/>
            <person name="Miller S.M."/>
            <person name="Nishii I."/>
            <person name="Ferris P."/>
            <person name="Kuo A."/>
            <person name="Mitros T."/>
            <person name="Fritz-Laylin L.K."/>
            <person name="Hellsten U."/>
            <person name="Chapman J."/>
            <person name="Simakov O."/>
            <person name="Rensing S.A."/>
            <person name="Terry A."/>
            <person name="Pangilinan J."/>
            <person name="Kapitonov V."/>
            <person name="Jurka J."/>
            <person name="Salamov A."/>
            <person name="Shapiro H."/>
            <person name="Schmutz J."/>
            <person name="Grimwood J."/>
            <person name="Lindquist E."/>
            <person name="Lucas S."/>
            <person name="Grigoriev I.V."/>
            <person name="Schmitt R."/>
            <person name="Kirk D."/>
            <person name="Rokhsar D.S."/>
        </authorList>
    </citation>
    <scope>NUCLEOTIDE SEQUENCE [LARGE SCALE GENOMIC DNA]</scope>
    <source>
        <strain evidence="3">f. Nagariensis / Eve</strain>
    </source>
</reference>
<dbReference type="EMBL" id="GL378354">
    <property type="protein sequence ID" value="EFJ45893.1"/>
    <property type="molecule type" value="Genomic_DNA"/>
</dbReference>
<feature type="transmembrane region" description="Helical" evidence="1">
    <location>
        <begin position="161"/>
        <end position="179"/>
    </location>
</feature>
<keyword evidence="1" id="KW-0812">Transmembrane</keyword>
<accession>D8U2Z6</accession>
<organism evidence="3">
    <name type="scientific">Volvox carteri f. nagariensis</name>
    <dbReference type="NCBI Taxonomy" id="3068"/>
    <lineage>
        <taxon>Eukaryota</taxon>
        <taxon>Viridiplantae</taxon>
        <taxon>Chlorophyta</taxon>
        <taxon>core chlorophytes</taxon>
        <taxon>Chlorophyceae</taxon>
        <taxon>CS clade</taxon>
        <taxon>Chlamydomonadales</taxon>
        <taxon>Volvocaceae</taxon>
        <taxon>Volvox</taxon>
    </lineage>
</organism>
<evidence type="ECO:0000256" key="1">
    <source>
        <dbReference type="SAM" id="Phobius"/>
    </source>
</evidence>
<gene>
    <name evidence="2" type="ORF">VOLCADRAFT_93761</name>
</gene>
<dbReference type="GeneID" id="9627784"/>
<dbReference type="AlphaFoldDB" id="D8U2Z6"/>
<dbReference type="RefSeq" id="XP_002952971.1">
    <property type="nucleotide sequence ID" value="XM_002952925.1"/>
</dbReference>
<keyword evidence="3" id="KW-1185">Reference proteome</keyword>
<feature type="transmembrane region" description="Helical" evidence="1">
    <location>
        <begin position="94"/>
        <end position="111"/>
    </location>
</feature>
<name>D8U2Z6_VOLCA</name>
<sequence length="542" mass="59476">MLDCLTFCAIVYWVLATVYTTLPINVAVCGADPARGVLGALLPHTFGGEVDIDADTWRGYPCNSHLVAKVLFILQRPGAIVTHIMTGGSQVEPFVPVLFVVPILFITTMVLREGLGVQLMSPTASCTLLKFGIAVGSRSMILLKSLLLGKGSLYYKRESNMEFFIIVFTACTIKIPLLHEVAVSGGTMLVICMQAALCPHHFLPEVDPLNVVLQATTATVFMLVNASYQQHCRLASQAAKHNTLAACSAAAGGAGPGSGSLTDGDVVHLLKTIQNTMQNTLSDMVKLTEFLSNVVLVDLKHHLRPPSSGHASRGSNQVFRCRLMKSYGMTPKSMWCMVLGKALPDDFLVAAHLFAVRWERYADIIMGSDFHIDGSQNGIIWCSAIQHEYELQNICFSRGSNKDEFILHVLDKSLLPKKLSSVGQHKNDTAFVKVLGDITFGDLHNKHVKFESTTGKGPYKRALALQARLALAHCAKTYPNDFDPTVYLFDDMSEHEGKEELIKMWLSRLDTGSVVEVGTESSMFPEESVDMEEVEDMEEVDM</sequence>
<keyword evidence="1" id="KW-0472">Membrane</keyword>